<dbReference type="GO" id="GO:0003700">
    <property type="term" value="F:DNA-binding transcription factor activity"/>
    <property type="evidence" value="ECO:0007669"/>
    <property type="project" value="InterPro"/>
</dbReference>
<evidence type="ECO:0000313" key="6">
    <source>
        <dbReference type="Proteomes" id="UP000521872"/>
    </source>
</evidence>
<dbReference type="GO" id="GO:0005634">
    <property type="term" value="C:nucleus"/>
    <property type="evidence" value="ECO:0007669"/>
    <property type="project" value="UniProtKB-SubCell"/>
</dbReference>
<comment type="caution">
    <text evidence="5">The sequence shown here is derived from an EMBL/GenBank/DDBJ whole genome shotgun (WGS) entry which is preliminary data.</text>
</comment>
<dbReference type="InterPro" id="IPR001766">
    <property type="entry name" value="Fork_head_dom"/>
</dbReference>
<evidence type="ECO:0000256" key="3">
    <source>
        <dbReference type="SAM" id="MobiDB-lite"/>
    </source>
</evidence>
<keyword evidence="1 2" id="KW-0238">DNA-binding</keyword>
<proteinExistence type="predicted"/>
<comment type="subcellular location">
    <subcellularLocation>
        <location evidence="2">Nucleus</location>
    </subcellularLocation>
</comment>
<dbReference type="InterPro" id="IPR036388">
    <property type="entry name" value="WH-like_DNA-bd_sf"/>
</dbReference>
<dbReference type="GO" id="GO:0043565">
    <property type="term" value="F:sequence-specific DNA binding"/>
    <property type="evidence" value="ECO:0007669"/>
    <property type="project" value="InterPro"/>
</dbReference>
<gene>
    <name evidence="5" type="ORF">D9613_012484</name>
</gene>
<accession>A0A8H4QSN9</accession>
<dbReference type="Pfam" id="PF00250">
    <property type="entry name" value="Forkhead"/>
    <property type="match status" value="1"/>
</dbReference>
<keyword evidence="6" id="KW-1185">Reference proteome</keyword>
<evidence type="ECO:0000313" key="5">
    <source>
        <dbReference type="EMBL" id="KAF4615652.1"/>
    </source>
</evidence>
<evidence type="ECO:0000259" key="4">
    <source>
        <dbReference type="PROSITE" id="PS50039"/>
    </source>
</evidence>
<dbReference type="EMBL" id="JAACJL010000034">
    <property type="protein sequence ID" value="KAF4615652.1"/>
    <property type="molecule type" value="Genomic_DNA"/>
</dbReference>
<name>A0A8H4QSN9_9AGAR</name>
<dbReference type="SMART" id="SM00339">
    <property type="entry name" value="FH"/>
    <property type="match status" value="1"/>
</dbReference>
<dbReference type="InterPro" id="IPR036390">
    <property type="entry name" value="WH_DNA-bd_sf"/>
</dbReference>
<feature type="region of interest" description="Disordered" evidence="3">
    <location>
        <begin position="1"/>
        <end position="42"/>
    </location>
</feature>
<keyword evidence="2" id="KW-0539">Nucleus</keyword>
<dbReference type="Gene3D" id="1.10.10.10">
    <property type="entry name" value="Winged helix-like DNA-binding domain superfamily/Winged helix DNA-binding domain"/>
    <property type="match status" value="1"/>
</dbReference>
<dbReference type="PROSITE" id="PS50039">
    <property type="entry name" value="FORK_HEAD_3"/>
    <property type="match status" value="1"/>
</dbReference>
<feature type="DNA-binding region" description="Fork-head" evidence="2">
    <location>
        <begin position="92"/>
        <end position="166"/>
    </location>
</feature>
<evidence type="ECO:0000256" key="2">
    <source>
        <dbReference type="PROSITE-ProRule" id="PRU00089"/>
    </source>
</evidence>
<dbReference type="SUPFAM" id="SSF46785">
    <property type="entry name" value="Winged helix' DNA-binding domain"/>
    <property type="match status" value="1"/>
</dbReference>
<evidence type="ECO:0000256" key="1">
    <source>
        <dbReference type="ARBA" id="ARBA00023125"/>
    </source>
</evidence>
<dbReference type="Proteomes" id="UP000521872">
    <property type="component" value="Unassembled WGS sequence"/>
</dbReference>
<reference evidence="5 6" key="1">
    <citation type="submission" date="2019-12" db="EMBL/GenBank/DDBJ databases">
        <authorList>
            <person name="Floudas D."/>
            <person name="Bentzer J."/>
            <person name="Ahren D."/>
            <person name="Johansson T."/>
            <person name="Persson P."/>
            <person name="Tunlid A."/>
        </authorList>
    </citation>
    <scope>NUCLEOTIDE SEQUENCE [LARGE SCALE GENOMIC DNA]</scope>
    <source>
        <strain evidence="5 6">CBS 102.39</strain>
    </source>
</reference>
<dbReference type="AlphaFoldDB" id="A0A8H4QSN9"/>
<protein>
    <recommendedName>
        <fullName evidence="4">Fork-head domain-containing protein</fullName>
    </recommendedName>
</protein>
<organism evidence="5 6">
    <name type="scientific">Agrocybe pediades</name>
    <dbReference type="NCBI Taxonomy" id="84607"/>
    <lineage>
        <taxon>Eukaryota</taxon>
        <taxon>Fungi</taxon>
        <taxon>Dikarya</taxon>
        <taxon>Basidiomycota</taxon>
        <taxon>Agaricomycotina</taxon>
        <taxon>Agaricomycetes</taxon>
        <taxon>Agaricomycetidae</taxon>
        <taxon>Agaricales</taxon>
        <taxon>Agaricineae</taxon>
        <taxon>Strophariaceae</taxon>
        <taxon>Agrocybe</taxon>
    </lineage>
</organism>
<feature type="domain" description="Fork-head" evidence="4">
    <location>
        <begin position="92"/>
        <end position="166"/>
    </location>
</feature>
<sequence>MPAQRSSKKNTPSTSKVRASGGGKRKKDLPNDKTAAEEEAEQLEELRDYEWDYRTLERGEDWASSGKYCLSKAAGPLSLKCLPDILPEHPGWPTIIRLAIWESPRKMLKSRHICRAVQRRWPDVKDTHPEFANTIRHNLTYNEISRKLKPNGNSKRRSIGDAWVLDIRLHGTKPRKTRSKATTGSSGALETHVSQLQEYPAVEHDVQPSESISPSMALEDALPLSPTFYPLAVLTLDEILNSSANLQSPWKKLPAENTACIDIGGIHGFVDKRMELNSSHGTIIDSVYASDEQMISDWIDPTMLL</sequence>